<name>A0A1Y0B0R5_9LAMI</name>
<reference evidence="1" key="1">
    <citation type="submission" date="2017-03" db="EMBL/GenBank/DDBJ databases">
        <title>The mitochondrial genome of the carnivorous plant Utricularia reniformis (Lentibulariaceae): structure, comparative analysis and evolutionary landmarks.</title>
        <authorList>
            <person name="Silva S.R."/>
            <person name="Alvarenga D.O."/>
            <person name="Michael T.P."/>
            <person name="Miranda V.F.O."/>
            <person name="Varani A.M."/>
        </authorList>
    </citation>
    <scope>NUCLEOTIDE SEQUENCE</scope>
</reference>
<dbReference type="EMBL" id="KY774314">
    <property type="protein sequence ID" value="ART30993.1"/>
    <property type="molecule type" value="Genomic_DNA"/>
</dbReference>
<gene>
    <name evidence="1" type="ORF">AEK19_MT0749</name>
</gene>
<sequence length="33" mass="3701">MLFSTLQGILLPSLFGALYLSSKMSRLDISRIE</sequence>
<evidence type="ECO:0000313" key="1">
    <source>
        <dbReference type="EMBL" id="ART30993.1"/>
    </source>
</evidence>
<organism evidence="1">
    <name type="scientific">Utricularia reniformis</name>
    <dbReference type="NCBI Taxonomy" id="192314"/>
    <lineage>
        <taxon>Eukaryota</taxon>
        <taxon>Viridiplantae</taxon>
        <taxon>Streptophyta</taxon>
        <taxon>Embryophyta</taxon>
        <taxon>Tracheophyta</taxon>
        <taxon>Spermatophyta</taxon>
        <taxon>Magnoliopsida</taxon>
        <taxon>eudicotyledons</taxon>
        <taxon>Gunneridae</taxon>
        <taxon>Pentapetalae</taxon>
        <taxon>asterids</taxon>
        <taxon>lamiids</taxon>
        <taxon>Lamiales</taxon>
        <taxon>Lentibulariaceae</taxon>
        <taxon>Utricularia</taxon>
    </lineage>
</organism>
<proteinExistence type="predicted"/>
<accession>A0A1Y0B0R5</accession>
<dbReference type="AlphaFoldDB" id="A0A1Y0B0R5"/>
<protein>
    <submittedName>
        <fullName evidence="1">Uncharacterized protein</fullName>
    </submittedName>
</protein>
<geneLocation type="mitochondrion" evidence="1"/>
<keyword evidence="1" id="KW-0496">Mitochondrion</keyword>